<dbReference type="Gene3D" id="2.30.30.40">
    <property type="entry name" value="SH3 Domains"/>
    <property type="match status" value="1"/>
</dbReference>
<dbReference type="PROSITE" id="PS50851">
    <property type="entry name" value="CHEW"/>
    <property type="match status" value="1"/>
</dbReference>
<sequence>MSEPQAAFQALLTLAQRSRAAARGLPAQADIRPHWSGIGFSLMGSYFVAPIGEVSEMLEVPNHTHLPGVQPWVKGVANVRGRLLPLFDLAMFFGDRLGSSRKHRRVLILETETLYSGLIVDQVFGMQHFPMDEYTEQAGAVPSAILPFVTGSYPQGGERWSLFRPALLAEDPRFTNAAKS</sequence>
<dbReference type="InterPro" id="IPR039315">
    <property type="entry name" value="CheW"/>
</dbReference>
<dbReference type="GO" id="GO:0006935">
    <property type="term" value="P:chemotaxis"/>
    <property type="evidence" value="ECO:0007669"/>
    <property type="project" value="InterPro"/>
</dbReference>
<dbReference type="RefSeq" id="WP_078044702.1">
    <property type="nucleotide sequence ID" value="NZ_NHNI01000001.1"/>
</dbReference>
<accession>A0A266QCS8</accession>
<feature type="domain" description="CheW-like" evidence="1">
    <location>
        <begin position="34"/>
        <end position="174"/>
    </location>
</feature>
<name>A0A266QCS8_9GAMM</name>
<evidence type="ECO:0000313" key="3">
    <source>
        <dbReference type="Proteomes" id="UP000216101"/>
    </source>
</evidence>
<dbReference type="InterPro" id="IPR002545">
    <property type="entry name" value="CheW-lke_dom"/>
</dbReference>
<dbReference type="PANTHER" id="PTHR22617:SF43">
    <property type="entry name" value="PROTEIN PILI"/>
    <property type="match status" value="1"/>
</dbReference>
<dbReference type="SUPFAM" id="SSF50341">
    <property type="entry name" value="CheW-like"/>
    <property type="match status" value="1"/>
</dbReference>
<evidence type="ECO:0000313" key="2">
    <source>
        <dbReference type="EMBL" id="OZY87600.1"/>
    </source>
</evidence>
<dbReference type="AlphaFoldDB" id="A0A266QCS8"/>
<dbReference type="Pfam" id="PF01584">
    <property type="entry name" value="CheW"/>
    <property type="match status" value="1"/>
</dbReference>
<dbReference type="InterPro" id="IPR036061">
    <property type="entry name" value="CheW-like_dom_sf"/>
</dbReference>
<dbReference type="Gene3D" id="2.40.50.180">
    <property type="entry name" value="CheA-289, Domain 4"/>
    <property type="match status" value="1"/>
</dbReference>
<reference evidence="3" key="1">
    <citation type="submission" date="2017-05" db="EMBL/GenBank/DDBJ databases">
        <authorList>
            <person name="Barney B.M."/>
        </authorList>
    </citation>
    <scope>NUCLEOTIDE SEQUENCE [LARGE SCALE GENOMIC DNA]</scope>
    <source>
        <strain evidence="3">PSBB022</strain>
    </source>
</reference>
<proteinExistence type="predicted"/>
<protein>
    <submittedName>
        <fullName evidence="2">Chemotaxis protein CheW</fullName>
    </submittedName>
</protein>
<organism evidence="2 3">
    <name type="scientific">Cellvibrio mixtus</name>
    <dbReference type="NCBI Taxonomy" id="39650"/>
    <lineage>
        <taxon>Bacteria</taxon>
        <taxon>Pseudomonadati</taxon>
        <taxon>Pseudomonadota</taxon>
        <taxon>Gammaproteobacteria</taxon>
        <taxon>Cellvibrionales</taxon>
        <taxon>Cellvibrionaceae</taxon>
        <taxon>Cellvibrio</taxon>
    </lineage>
</organism>
<keyword evidence="3" id="KW-1185">Reference proteome</keyword>
<dbReference type="SMART" id="SM00260">
    <property type="entry name" value="CheW"/>
    <property type="match status" value="1"/>
</dbReference>
<dbReference type="PANTHER" id="PTHR22617">
    <property type="entry name" value="CHEMOTAXIS SENSOR HISTIDINE KINASE-RELATED"/>
    <property type="match status" value="1"/>
</dbReference>
<gene>
    <name evidence="2" type="ORF">CBP51_11710</name>
</gene>
<dbReference type="GO" id="GO:0007165">
    <property type="term" value="P:signal transduction"/>
    <property type="evidence" value="ECO:0007669"/>
    <property type="project" value="InterPro"/>
</dbReference>
<dbReference type="STRING" id="1209072.GCA_000766945_01890"/>
<dbReference type="eggNOG" id="COG0835">
    <property type="taxonomic scope" value="Bacteria"/>
</dbReference>
<evidence type="ECO:0000259" key="1">
    <source>
        <dbReference type="PROSITE" id="PS50851"/>
    </source>
</evidence>
<dbReference type="Proteomes" id="UP000216101">
    <property type="component" value="Unassembled WGS sequence"/>
</dbReference>
<dbReference type="EMBL" id="NHNI01000001">
    <property type="protein sequence ID" value="OZY87600.1"/>
    <property type="molecule type" value="Genomic_DNA"/>
</dbReference>
<comment type="caution">
    <text evidence="2">The sequence shown here is derived from an EMBL/GenBank/DDBJ whole genome shotgun (WGS) entry which is preliminary data.</text>
</comment>
<dbReference type="GO" id="GO:0005829">
    <property type="term" value="C:cytosol"/>
    <property type="evidence" value="ECO:0007669"/>
    <property type="project" value="TreeGrafter"/>
</dbReference>